<protein>
    <submittedName>
        <fullName evidence="1">Telomere repeat binding bouquet formation protein 2</fullName>
    </submittedName>
</protein>
<reference evidence="1" key="3">
    <citation type="submission" date="2025-09" db="UniProtKB">
        <authorList>
            <consortium name="Ensembl"/>
        </authorList>
    </citation>
    <scope>IDENTIFICATION</scope>
</reference>
<dbReference type="GO" id="GO:0007283">
    <property type="term" value="P:spermatogenesis"/>
    <property type="evidence" value="ECO:0007669"/>
    <property type="project" value="Ensembl"/>
</dbReference>
<keyword evidence="2" id="KW-1185">Reference proteome</keyword>
<dbReference type="OMA" id="GERWESH"/>
<sequence length="286" mass="32659">MQYFMWVFSHLCSLHCGKRVHILVKCSCGKRVETYSSFLRSAGFWFHCIKKKGGKVEACQGHPLPHNRMFRGCSAWFSQSVSHELRGLWVAEGGVITNQDAADYLFSSDASHPDTKRIHQSLDYLEDRVTVFHSSYLTACVNSETKNSTALGHFLLLPACVQQEIRQKNGSFIWEQISNPLKLQPSQPVDVKCHRVEEEIKAKKRLEKSEDNQIPGTVETVKMAYIPLQDYPASNMVIGYPSAKEMNKFLGEIQDFIPGCSDYLAYWIPNETSIFSDRKSKLKRKL</sequence>
<gene>
    <name evidence="1" type="primary">TERB2</name>
</gene>
<dbReference type="GO" id="GO:0007130">
    <property type="term" value="P:synaptonemal complex assembly"/>
    <property type="evidence" value="ECO:0007669"/>
    <property type="project" value="Ensembl"/>
</dbReference>
<dbReference type="PANTHER" id="PTHR35345">
    <property type="entry name" value="TELOMERE REPEATS-BINDING BOUQUET FORMATION PROTEIN 2"/>
    <property type="match status" value="1"/>
</dbReference>
<evidence type="ECO:0000313" key="2">
    <source>
        <dbReference type="Proteomes" id="UP000472272"/>
    </source>
</evidence>
<dbReference type="GO" id="GO:0048477">
    <property type="term" value="P:oogenesis"/>
    <property type="evidence" value="ECO:0007669"/>
    <property type="project" value="Ensembl"/>
</dbReference>
<proteinExistence type="predicted"/>
<dbReference type="GeneTree" id="ENSGT00390000012336"/>
<reference evidence="1" key="2">
    <citation type="submission" date="2025-08" db="UniProtKB">
        <authorList>
            <consortium name="Ensembl"/>
        </authorList>
    </citation>
    <scope>IDENTIFICATION</scope>
</reference>
<dbReference type="AlphaFoldDB" id="A0A670JGR8"/>
<reference evidence="1 2" key="1">
    <citation type="journal article" date="2019" name="Proc. Natl. Acad. Sci. U.S.A.">
        <title>Regulatory changes in pterin and carotenoid genes underlie balanced color polymorphisms in the wall lizard.</title>
        <authorList>
            <person name="Andrade P."/>
            <person name="Pinho C."/>
            <person name="Perez I de Lanuza G."/>
            <person name="Afonso S."/>
            <person name="Brejcha J."/>
            <person name="Rubin C.J."/>
            <person name="Wallerman O."/>
            <person name="Pereira P."/>
            <person name="Sabatino S.J."/>
            <person name="Bellati A."/>
            <person name="Pellitteri-Rosa D."/>
            <person name="Bosakova Z."/>
            <person name="Bunikis I."/>
            <person name="Carretero M.A."/>
            <person name="Feiner N."/>
            <person name="Marsik P."/>
            <person name="Pauperio F."/>
            <person name="Salvi D."/>
            <person name="Soler L."/>
            <person name="While G.M."/>
            <person name="Uller T."/>
            <person name="Font E."/>
            <person name="Andersson L."/>
            <person name="Carneiro M."/>
        </authorList>
    </citation>
    <scope>NUCLEOTIDE SEQUENCE</scope>
</reference>
<dbReference type="PANTHER" id="PTHR35345:SF1">
    <property type="entry name" value="TELOMERE REPEATS-BINDING BOUQUET FORMATION PROTEIN 2"/>
    <property type="match status" value="1"/>
</dbReference>
<dbReference type="GO" id="GO:1990918">
    <property type="term" value="P:double-strand break repair involved in meiotic recombination"/>
    <property type="evidence" value="ECO:0007669"/>
    <property type="project" value="Ensembl"/>
</dbReference>
<organism evidence="1 2">
    <name type="scientific">Podarcis muralis</name>
    <name type="common">Wall lizard</name>
    <name type="synonym">Lacerta muralis</name>
    <dbReference type="NCBI Taxonomy" id="64176"/>
    <lineage>
        <taxon>Eukaryota</taxon>
        <taxon>Metazoa</taxon>
        <taxon>Chordata</taxon>
        <taxon>Craniata</taxon>
        <taxon>Vertebrata</taxon>
        <taxon>Euteleostomi</taxon>
        <taxon>Lepidosauria</taxon>
        <taxon>Squamata</taxon>
        <taxon>Bifurcata</taxon>
        <taxon>Unidentata</taxon>
        <taxon>Episquamata</taxon>
        <taxon>Laterata</taxon>
        <taxon>Lacertibaenia</taxon>
        <taxon>Lacertidae</taxon>
        <taxon>Podarcis</taxon>
    </lineage>
</organism>
<dbReference type="InterPro" id="IPR028065">
    <property type="entry name" value="TERB2"/>
</dbReference>
<dbReference type="GO" id="GO:0005637">
    <property type="term" value="C:nuclear inner membrane"/>
    <property type="evidence" value="ECO:0007669"/>
    <property type="project" value="Ensembl"/>
</dbReference>
<accession>A0A670JGR8</accession>
<dbReference type="GO" id="GO:0000781">
    <property type="term" value="C:chromosome, telomeric region"/>
    <property type="evidence" value="ECO:0007669"/>
    <property type="project" value="Ensembl"/>
</dbReference>
<name>A0A670JGR8_PODMU</name>
<dbReference type="Ensembl" id="ENSPMRT00000024696.1">
    <property type="protein sequence ID" value="ENSPMRP00000023255.1"/>
    <property type="gene ID" value="ENSPMRG00000015106.1"/>
</dbReference>
<dbReference type="Pfam" id="PF15101">
    <property type="entry name" value="TERB2"/>
    <property type="match status" value="1"/>
</dbReference>
<evidence type="ECO:0000313" key="1">
    <source>
        <dbReference type="Ensembl" id="ENSPMRP00000023255.1"/>
    </source>
</evidence>
<dbReference type="GO" id="GO:0070197">
    <property type="term" value="P:meiotic attachment of telomere to nuclear envelope"/>
    <property type="evidence" value="ECO:0007669"/>
    <property type="project" value="Ensembl"/>
</dbReference>
<dbReference type="Proteomes" id="UP000472272">
    <property type="component" value="Chromosome 14"/>
</dbReference>